<dbReference type="EMBL" id="JAPFFM010000009">
    <property type="protein sequence ID" value="KAJ6747796.1"/>
    <property type="molecule type" value="Genomic_DNA"/>
</dbReference>
<organism evidence="1 2">
    <name type="scientific">Salix koriyanagi</name>
    <dbReference type="NCBI Taxonomy" id="2511006"/>
    <lineage>
        <taxon>Eukaryota</taxon>
        <taxon>Viridiplantae</taxon>
        <taxon>Streptophyta</taxon>
        <taxon>Embryophyta</taxon>
        <taxon>Tracheophyta</taxon>
        <taxon>Spermatophyta</taxon>
        <taxon>Magnoliopsida</taxon>
        <taxon>eudicotyledons</taxon>
        <taxon>Gunneridae</taxon>
        <taxon>Pentapetalae</taxon>
        <taxon>rosids</taxon>
        <taxon>fabids</taxon>
        <taxon>Malpighiales</taxon>
        <taxon>Salicaceae</taxon>
        <taxon>Saliceae</taxon>
        <taxon>Salix</taxon>
    </lineage>
</organism>
<gene>
    <name evidence="1" type="ORF">OIU74_030119</name>
</gene>
<dbReference type="Proteomes" id="UP001151752">
    <property type="component" value="Chromosome 6"/>
</dbReference>
<proteinExistence type="predicted"/>
<accession>A0A9Q0VFG5</accession>
<dbReference type="AlphaFoldDB" id="A0A9Q0VFG5"/>
<sequence>MSKGSFKLEPAVTPTKYAVINTLRLIIEQACTLDFVCTSLSPLKNGVDEARAILARIYPAGEVENEMNAQCSFCSDAANQDLTQDHLRKVAGAKLDTSRLYFSACTLFTTRLEWELRRGS</sequence>
<comment type="caution">
    <text evidence="1">The sequence shown here is derived from an EMBL/GenBank/DDBJ whole genome shotgun (WGS) entry which is preliminary data.</text>
</comment>
<reference evidence="1" key="1">
    <citation type="submission" date="2022-11" db="EMBL/GenBank/DDBJ databases">
        <authorList>
            <person name="Hyden B.L."/>
            <person name="Feng K."/>
            <person name="Yates T."/>
            <person name="Jawdy S."/>
            <person name="Smart L.B."/>
            <person name="Muchero W."/>
        </authorList>
    </citation>
    <scope>NUCLEOTIDE SEQUENCE</scope>
    <source>
        <tissue evidence="1">Shoot tip</tissue>
    </source>
</reference>
<keyword evidence="2" id="KW-1185">Reference proteome</keyword>
<evidence type="ECO:0000313" key="2">
    <source>
        <dbReference type="Proteomes" id="UP001151752"/>
    </source>
</evidence>
<reference evidence="1" key="2">
    <citation type="journal article" date="2023" name="Int. J. Mol. Sci.">
        <title>De Novo Assembly and Annotation of 11 Diverse Shrub Willow (Salix) Genomes Reveals Novel Gene Organization in Sex-Linked Regions.</title>
        <authorList>
            <person name="Hyden B."/>
            <person name="Feng K."/>
            <person name="Yates T.B."/>
            <person name="Jawdy S."/>
            <person name="Cereghino C."/>
            <person name="Smart L.B."/>
            <person name="Muchero W."/>
        </authorList>
    </citation>
    <scope>NUCLEOTIDE SEQUENCE</scope>
    <source>
        <tissue evidence="1">Shoot tip</tissue>
    </source>
</reference>
<name>A0A9Q0VFG5_9ROSI</name>
<evidence type="ECO:0000313" key="1">
    <source>
        <dbReference type="EMBL" id="KAJ6747796.1"/>
    </source>
</evidence>
<protein>
    <submittedName>
        <fullName evidence="1">Uncharacterized protein</fullName>
    </submittedName>
</protein>